<accession>A0A6A7BXL2</accession>
<evidence type="ECO:0000313" key="3">
    <source>
        <dbReference type="EMBL" id="KAF2859812.1"/>
    </source>
</evidence>
<dbReference type="Proteomes" id="UP000799421">
    <property type="component" value="Unassembled WGS sequence"/>
</dbReference>
<dbReference type="Pfam" id="PF10356">
    <property type="entry name" value="RRG7"/>
    <property type="match status" value="2"/>
</dbReference>
<dbReference type="PANTHER" id="PTHR28133:SF1">
    <property type="entry name" value="REQUIRED FOR RESPIRATORY GROWTH PROTEIN 7, MITOCHONDRIAL"/>
    <property type="match status" value="1"/>
</dbReference>
<evidence type="ECO:0000256" key="1">
    <source>
        <dbReference type="ARBA" id="ARBA00004173"/>
    </source>
</evidence>
<name>A0A6A7BXL2_9PEZI</name>
<dbReference type="SUPFAM" id="SSF52980">
    <property type="entry name" value="Restriction endonuclease-like"/>
    <property type="match status" value="1"/>
</dbReference>
<keyword evidence="4" id="KW-1185">Reference proteome</keyword>
<dbReference type="InterPro" id="IPR018828">
    <property type="entry name" value="RRG7"/>
</dbReference>
<feature type="non-terminal residue" evidence="3">
    <location>
        <position position="1"/>
    </location>
</feature>
<dbReference type="OrthoDB" id="20734at2759"/>
<feature type="non-terminal residue" evidence="3">
    <location>
        <position position="160"/>
    </location>
</feature>
<proteinExistence type="predicted"/>
<dbReference type="PANTHER" id="PTHR28133">
    <property type="entry name" value="REQUIRED FOR RESPIRATORY GROWTH PROTEIN 7, MITOCHONDRIAL"/>
    <property type="match status" value="1"/>
</dbReference>
<evidence type="ECO:0008006" key="5">
    <source>
        <dbReference type="Google" id="ProtNLM"/>
    </source>
</evidence>
<sequence length="160" mass="17612">HHNLDTFVAYAKQSELNESSSVYKGTHYEYTVAYALSQFNFDLHRVGRANDLGIDLVGYWRLPFHKPKQRGMAVLVQCKVSAPTPAHVRELEGAHSGAPSGWRGKGALAMLVCTEPSTAGVRASLQRSDRPMGVMQVADDGKVRQFLWNNTATELGLQGL</sequence>
<evidence type="ECO:0000313" key="4">
    <source>
        <dbReference type="Proteomes" id="UP000799421"/>
    </source>
</evidence>
<gene>
    <name evidence="3" type="ORF">K470DRAFT_192269</name>
</gene>
<dbReference type="GO" id="GO:0005739">
    <property type="term" value="C:mitochondrion"/>
    <property type="evidence" value="ECO:0007669"/>
    <property type="project" value="UniProtKB-SubCell"/>
</dbReference>
<protein>
    <recommendedName>
        <fullName evidence="5">Restriction endonuclease type IV Mrr domain-containing protein</fullName>
    </recommendedName>
</protein>
<organism evidence="3 4">
    <name type="scientific">Piedraia hortae CBS 480.64</name>
    <dbReference type="NCBI Taxonomy" id="1314780"/>
    <lineage>
        <taxon>Eukaryota</taxon>
        <taxon>Fungi</taxon>
        <taxon>Dikarya</taxon>
        <taxon>Ascomycota</taxon>
        <taxon>Pezizomycotina</taxon>
        <taxon>Dothideomycetes</taxon>
        <taxon>Dothideomycetidae</taxon>
        <taxon>Capnodiales</taxon>
        <taxon>Piedraiaceae</taxon>
        <taxon>Piedraia</taxon>
    </lineage>
</organism>
<dbReference type="InterPro" id="IPR011335">
    <property type="entry name" value="Restrct_endonuc-II-like"/>
</dbReference>
<evidence type="ECO:0000256" key="2">
    <source>
        <dbReference type="ARBA" id="ARBA00023128"/>
    </source>
</evidence>
<comment type="subcellular location">
    <subcellularLocation>
        <location evidence="1">Mitochondrion</location>
    </subcellularLocation>
</comment>
<reference evidence="3" key="1">
    <citation type="journal article" date="2020" name="Stud. Mycol.">
        <title>101 Dothideomycetes genomes: a test case for predicting lifestyles and emergence of pathogens.</title>
        <authorList>
            <person name="Haridas S."/>
            <person name="Albert R."/>
            <person name="Binder M."/>
            <person name="Bloem J."/>
            <person name="Labutti K."/>
            <person name="Salamov A."/>
            <person name="Andreopoulos B."/>
            <person name="Baker S."/>
            <person name="Barry K."/>
            <person name="Bills G."/>
            <person name="Bluhm B."/>
            <person name="Cannon C."/>
            <person name="Castanera R."/>
            <person name="Culley D."/>
            <person name="Daum C."/>
            <person name="Ezra D."/>
            <person name="Gonzalez J."/>
            <person name="Henrissat B."/>
            <person name="Kuo A."/>
            <person name="Liang C."/>
            <person name="Lipzen A."/>
            <person name="Lutzoni F."/>
            <person name="Magnuson J."/>
            <person name="Mondo S."/>
            <person name="Nolan M."/>
            <person name="Ohm R."/>
            <person name="Pangilinan J."/>
            <person name="Park H.-J."/>
            <person name="Ramirez L."/>
            <person name="Alfaro M."/>
            <person name="Sun H."/>
            <person name="Tritt A."/>
            <person name="Yoshinaga Y."/>
            <person name="Zwiers L.-H."/>
            <person name="Turgeon B."/>
            <person name="Goodwin S."/>
            <person name="Spatafora J."/>
            <person name="Crous P."/>
            <person name="Grigoriev I."/>
        </authorList>
    </citation>
    <scope>NUCLEOTIDE SEQUENCE</scope>
    <source>
        <strain evidence="3">CBS 480.64</strain>
    </source>
</reference>
<dbReference type="AlphaFoldDB" id="A0A6A7BXL2"/>
<dbReference type="EMBL" id="MU005988">
    <property type="protein sequence ID" value="KAF2859812.1"/>
    <property type="molecule type" value="Genomic_DNA"/>
</dbReference>
<dbReference type="GO" id="GO:0006302">
    <property type="term" value="P:double-strand break repair"/>
    <property type="evidence" value="ECO:0007669"/>
    <property type="project" value="UniProtKB-ARBA"/>
</dbReference>
<keyword evidence="2" id="KW-0496">Mitochondrion</keyword>